<feature type="domain" description="ABC transporter" evidence="4">
    <location>
        <begin position="4"/>
        <end position="231"/>
    </location>
</feature>
<dbReference type="Pfam" id="PF00005">
    <property type="entry name" value="ABC_tran"/>
    <property type="match status" value="1"/>
</dbReference>
<reference evidence="5 6" key="1">
    <citation type="journal article" date="2015" name="Genome Announc.">
        <title>Expanding the biotechnology potential of lactobacilli through comparative genomics of 213 strains and associated genera.</title>
        <authorList>
            <person name="Sun Z."/>
            <person name="Harris H.M."/>
            <person name="McCann A."/>
            <person name="Guo C."/>
            <person name="Argimon S."/>
            <person name="Zhang W."/>
            <person name="Yang X."/>
            <person name="Jeffery I.B."/>
            <person name="Cooney J.C."/>
            <person name="Kagawa T.F."/>
            <person name="Liu W."/>
            <person name="Song Y."/>
            <person name="Salvetti E."/>
            <person name="Wrobel A."/>
            <person name="Rasinkangas P."/>
            <person name="Parkhill J."/>
            <person name="Rea M.C."/>
            <person name="O'Sullivan O."/>
            <person name="Ritari J."/>
            <person name="Douillard F.P."/>
            <person name="Paul Ross R."/>
            <person name="Yang R."/>
            <person name="Briner A.E."/>
            <person name="Felis G.E."/>
            <person name="de Vos W.M."/>
            <person name="Barrangou R."/>
            <person name="Klaenhammer T.R."/>
            <person name="Caufield P.W."/>
            <person name="Cui Y."/>
            <person name="Zhang H."/>
            <person name="O'Toole P.W."/>
        </authorList>
    </citation>
    <scope>NUCLEOTIDE SEQUENCE [LARGE SCALE GENOMIC DNA]</scope>
    <source>
        <strain evidence="5 6">DSM 20534</strain>
    </source>
</reference>
<evidence type="ECO:0000313" key="6">
    <source>
        <dbReference type="Proteomes" id="UP000050909"/>
    </source>
</evidence>
<dbReference type="PROSITE" id="PS50893">
    <property type="entry name" value="ABC_TRANSPORTER_2"/>
    <property type="match status" value="1"/>
</dbReference>
<keyword evidence="1" id="KW-0813">Transport</keyword>
<dbReference type="AlphaFoldDB" id="A0A0R1GZP7"/>
<dbReference type="EMBL" id="AZCV01000004">
    <property type="protein sequence ID" value="KRK37571.1"/>
    <property type="molecule type" value="Genomic_DNA"/>
</dbReference>
<evidence type="ECO:0000313" key="5">
    <source>
        <dbReference type="EMBL" id="KRK37571.1"/>
    </source>
</evidence>
<keyword evidence="2" id="KW-0547">Nucleotide-binding</keyword>
<comment type="caution">
    <text evidence="5">The sequence shown here is derived from an EMBL/GenBank/DDBJ whole genome shotgun (WGS) entry which is preliminary data.</text>
</comment>
<gene>
    <name evidence="5" type="ORF">FC62_GL001183</name>
</gene>
<protein>
    <submittedName>
        <fullName evidence="5">ABC-type uncharacterized transport system, ATPase component</fullName>
    </submittedName>
</protein>
<dbReference type="RefSeq" id="WP_056945729.1">
    <property type="nucleotide sequence ID" value="NZ_AZCV01000004.1"/>
</dbReference>
<accession>A0A0R1GZP7</accession>
<evidence type="ECO:0000259" key="4">
    <source>
        <dbReference type="PROSITE" id="PS50893"/>
    </source>
</evidence>
<proteinExistence type="predicted"/>
<dbReference type="InterPro" id="IPR017871">
    <property type="entry name" value="ABC_transporter-like_CS"/>
</dbReference>
<dbReference type="InterPro" id="IPR051782">
    <property type="entry name" value="ABC_Transporter_VariousFunc"/>
</dbReference>
<dbReference type="SUPFAM" id="SSF52540">
    <property type="entry name" value="P-loop containing nucleoside triphosphate hydrolases"/>
    <property type="match status" value="1"/>
</dbReference>
<dbReference type="PATRIC" id="fig|1423722.3.peg.1206"/>
<keyword evidence="3" id="KW-0067">ATP-binding</keyword>
<dbReference type="GO" id="GO:0016887">
    <property type="term" value="F:ATP hydrolysis activity"/>
    <property type="evidence" value="ECO:0007669"/>
    <property type="project" value="InterPro"/>
</dbReference>
<dbReference type="PROSITE" id="PS00211">
    <property type="entry name" value="ABC_TRANSPORTER_1"/>
    <property type="match status" value="1"/>
</dbReference>
<dbReference type="PANTHER" id="PTHR42939">
    <property type="entry name" value="ABC TRANSPORTER ATP-BINDING PROTEIN ALBC-RELATED"/>
    <property type="match status" value="1"/>
</dbReference>
<evidence type="ECO:0000256" key="1">
    <source>
        <dbReference type="ARBA" id="ARBA00022448"/>
    </source>
</evidence>
<organism evidence="5 6">
    <name type="scientific">Amylolactobacillus amylotrophicus DSM 20534</name>
    <dbReference type="NCBI Taxonomy" id="1423722"/>
    <lineage>
        <taxon>Bacteria</taxon>
        <taxon>Bacillati</taxon>
        <taxon>Bacillota</taxon>
        <taxon>Bacilli</taxon>
        <taxon>Lactobacillales</taxon>
        <taxon>Lactobacillaceae</taxon>
        <taxon>Amylolactobacillus</taxon>
    </lineage>
</organism>
<dbReference type="CDD" id="cd03230">
    <property type="entry name" value="ABC_DR_subfamily_A"/>
    <property type="match status" value="1"/>
</dbReference>
<dbReference type="SMART" id="SM00382">
    <property type="entry name" value="AAA"/>
    <property type="match status" value="1"/>
</dbReference>
<sequence length="238" mass="26726">MNKLVVEQLSKSFDEQNVLENTSFTFEQGKIYGMLGRNGAGKTTFFDCIAQDEQYQSGSIELVQDGDSRDLTPMDVSYVHTEPNLPLFLTGYEFISYFLEVNKNRVAGSLDAKYYLNLAGLEEVDWNKLLKDYSQGMKTKIQLVASLVLNTPILLLDEPLTTVDVIAAHEMKKLITDHKTDAIIIFSTHILQLAQDISDEIVLLHQKRFSGVGDVDIHSSEFENEVIARLANGVETDV</sequence>
<dbReference type="Proteomes" id="UP000050909">
    <property type="component" value="Unassembled WGS sequence"/>
</dbReference>
<keyword evidence="6" id="KW-1185">Reference proteome</keyword>
<evidence type="ECO:0000256" key="2">
    <source>
        <dbReference type="ARBA" id="ARBA00022741"/>
    </source>
</evidence>
<dbReference type="Gene3D" id="3.40.50.300">
    <property type="entry name" value="P-loop containing nucleotide triphosphate hydrolases"/>
    <property type="match status" value="1"/>
</dbReference>
<dbReference type="InterPro" id="IPR003439">
    <property type="entry name" value="ABC_transporter-like_ATP-bd"/>
</dbReference>
<dbReference type="InterPro" id="IPR003593">
    <property type="entry name" value="AAA+_ATPase"/>
</dbReference>
<dbReference type="PANTHER" id="PTHR42939:SF1">
    <property type="entry name" value="ABC TRANSPORTER ATP-BINDING PROTEIN ALBC-RELATED"/>
    <property type="match status" value="1"/>
</dbReference>
<name>A0A0R1GZP7_9LACO</name>
<dbReference type="InterPro" id="IPR027417">
    <property type="entry name" value="P-loop_NTPase"/>
</dbReference>
<dbReference type="GO" id="GO:0005524">
    <property type="term" value="F:ATP binding"/>
    <property type="evidence" value="ECO:0007669"/>
    <property type="project" value="UniProtKB-KW"/>
</dbReference>
<evidence type="ECO:0000256" key="3">
    <source>
        <dbReference type="ARBA" id="ARBA00022840"/>
    </source>
</evidence>